<organism evidence="3 4">
    <name type="scientific">Xiamenia xianingshaonis</name>
    <dbReference type="NCBI Taxonomy" id="2682776"/>
    <lineage>
        <taxon>Bacteria</taxon>
        <taxon>Bacillati</taxon>
        <taxon>Actinomycetota</taxon>
        <taxon>Coriobacteriia</taxon>
        <taxon>Eggerthellales</taxon>
        <taxon>Eggerthellaceae</taxon>
        <taxon>Xiamenia</taxon>
    </lineage>
</organism>
<feature type="region of interest" description="Disordered" evidence="1">
    <location>
        <begin position="301"/>
        <end position="320"/>
    </location>
</feature>
<proteinExistence type="predicted"/>
<accession>A0ABX0IIU0</accession>
<sequence>MPPRREHIAPNRNHEGAVMADQKNEGRVPTMPPKKKKGRGKRVLIIVLLLICVCSLGAAGIILFGYQQGEQSYEEVQTHFEVPDDPAVVMDASTPESPGAKLVDWSALRAINPDIVGWLYVPNTPINYPVMQGDDNDYYLHHDFYGSEGIVATYGSIYLAAENSPDFSDKNNVLFGHHLNNGTMFAAIAEYGDPAVFNDRRTSYLLTPQGNYQLRSFAVLHIASDDPIGQLTFEDDQAYVDYLQNKIDRSEVPATDIPAPTEMDKTFVFSTCDNLFTNGRWALCNYVEKFVPTTAAGEGMPEEAVDAAQTAESGEAPAVE</sequence>
<keyword evidence="3" id="KW-0378">Hydrolase</keyword>
<name>A0ABX0IIU0_9ACTN</name>
<dbReference type="GO" id="GO:0016787">
    <property type="term" value="F:hydrolase activity"/>
    <property type="evidence" value="ECO:0007669"/>
    <property type="project" value="UniProtKB-KW"/>
</dbReference>
<keyword evidence="2" id="KW-0472">Membrane</keyword>
<dbReference type="NCBIfam" id="TIGR03064">
    <property type="entry name" value="sortase_srtB"/>
    <property type="match status" value="1"/>
</dbReference>
<dbReference type="InterPro" id="IPR009835">
    <property type="entry name" value="SrtB"/>
</dbReference>
<comment type="caution">
    <text evidence="3">The sequence shown here is derived from an EMBL/GenBank/DDBJ whole genome shotgun (WGS) entry which is preliminary data.</text>
</comment>
<dbReference type="Proteomes" id="UP000636394">
    <property type="component" value="Unassembled WGS sequence"/>
</dbReference>
<evidence type="ECO:0000256" key="2">
    <source>
        <dbReference type="SAM" id="Phobius"/>
    </source>
</evidence>
<evidence type="ECO:0000313" key="3">
    <source>
        <dbReference type="EMBL" id="NHM14761.1"/>
    </source>
</evidence>
<dbReference type="InterPro" id="IPR023365">
    <property type="entry name" value="Sortase_dom-sf"/>
</dbReference>
<dbReference type="EMBL" id="WPCR01000011">
    <property type="protein sequence ID" value="NHM14761.1"/>
    <property type="molecule type" value="Genomic_DNA"/>
</dbReference>
<keyword evidence="2" id="KW-1133">Transmembrane helix</keyword>
<keyword evidence="2" id="KW-0812">Transmembrane</keyword>
<feature type="region of interest" description="Disordered" evidence="1">
    <location>
        <begin position="1"/>
        <end position="36"/>
    </location>
</feature>
<feature type="transmembrane region" description="Helical" evidence="2">
    <location>
        <begin position="43"/>
        <end position="66"/>
    </location>
</feature>
<reference evidence="3 4" key="1">
    <citation type="submission" date="2019-11" db="EMBL/GenBank/DDBJ databases">
        <title>Eggerthellaceae novel genus isolated from the rectal contents of marmort.</title>
        <authorList>
            <person name="Zhang G."/>
        </authorList>
    </citation>
    <scope>NUCLEOTIDE SEQUENCE [LARGE SCALE GENOMIC DNA]</scope>
    <source>
        <strain evidence="4">zg-886</strain>
    </source>
</reference>
<protein>
    <submittedName>
        <fullName evidence="3">Class B sortase</fullName>
        <ecNumber evidence="3">3.4.22.71</ecNumber>
    </submittedName>
</protein>
<evidence type="ECO:0000256" key="1">
    <source>
        <dbReference type="SAM" id="MobiDB-lite"/>
    </source>
</evidence>
<dbReference type="SUPFAM" id="SSF63817">
    <property type="entry name" value="Sortase"/>
    <property type="match status" value="1"/>
</dbReference>
<dbReference type="CDD" id="cd05826">
    <property type="entry name" value="Sortase_B"/>
    <property type="match status" value="1"/>
</dbReference>
<dbReference type="Gene3D" id="2.40.260.10">
    <property type="entry name" value="Sortase"/>
    <property type="match status" value="1"/>
</dbReference>
<dbReference type="EC" id="3.4.22.71" evidence="3"/>
<gene>
    <name evidence="3" type="primary">srtB</name>
    <name evidence="3" type="ORF">GMI68_08315</name>
</gene>
<keyword evidence="4" id="KW-1185">Reference proteome</keyword>
<feature type="compositionally biased region" description="Basic and acidic residues" evidence="1">
    <location>
        <begin position="1"/>
        <end position="15"/>
    </location>
</feature>
<evidence type="ECO:0000313" key="4">
    <source>
        <dbReference type="Proteomes" id="UP000636394"/>
    </source>
</evidence>